<feature type="region of interest" description="Disordered" evidence="1">
    <location>
        <begin position="1"/>
        <end position="54"/>
    </location>
</feature>
<gene>
    <name evidence="2" type="ORF">PGTUg99_009222</name>
</gene>
<name>A0A5B0MH05_PUCGR</name>
<reference evidence="2 3" key="1">
    <citation type="submission" date="2019-05" db="EMBL/GenBank/DDBJ databases">
        <title>Emergence of the Ug99 lineage of the wheat stem rust pathogen through somatic hybridization.</title>
        <authorList>
            <person name="Li F."/>
            <person name="Upadhyaya N.M."/>
            <person name="Sperschneider J."/>
            <person name="Matny O."/>
            <person name="Nguyen-Phuc H."/>
            <person name="Mago R."/>
            <person name="Raley C."/>
            <person name="Miller M.E."/>
            <person name="Silverstein K.A.T."/>
            <person name="Henningsen E."/>
            <person name="Hirsch C.D."/>
            <person name="Visser B."/>
            <person name="Pretorius Z.A."/>
            <person name="Steffenson B.J."/>
            <person name="Schwessinger B."/>
            <person name="Dodds P.N."/>
            <person name="Figueroa M."/>
        </authorList>
    </citation>
    <scope>NUCLEOTIDE SEQUENCE [LARGE SCALE GENOMIC DNA]</scope>
    <source>
        <strain evidence="2 3">Ug99</strain>
    </source>
</reference>
<evidence type="ECO:0000313" key="3">
    <source>
        <dbReference type="Proteomes" id="UP000325313"/>
    </source>
</evidence>
<sequence>MYLYLRSAPRKEERRPSAGVKSHQGERTDLTVKGGSSGGCLQIPDGKRRSQMRNPADGLTDLLLDGLVRWSGRLPRDATTKRAGHLRALRPPGHSAQRLLARARPSDALLAPHTLTPPGGASETHGHRGRPRSHDAWASDILLAPLLRPRDSFAIESTPTDATETWLLRRDLGTPDMTPC</sequence>
<evidence type="ECO:0000256" key="1">
    <source>
        <dbReference type="SAM" id="MobiDB-lite"/>
    </source>
</evidence>
<protein>
    <submittedName>
        <fullName evidence="2">Uncharacterized protein</fullName>
    </submittedName>
</protein>
<proteinExistence type="predicted"/>
<feature type="region of interest" description="Disordered" evidence="1">
    <location>
        <begin position="110"/>
        <end position="134"/>
    </location>
</feature>
<organism evidence="2 3">
    <name type="scientific">Puccinia graminis f. sp. tritici</name>
    <dbReference type="NCBI Taxonomy" id="56615"/>
    <lineage>
        <taxon>Eukaryota</taxon>
        <taxon>Fungi</taxon>
        <taxon>Dikarya</taxon>
        <taxon>Basidiomycota</taxon>
        <taxon>Pucciniomycotina</taxon>
        <taxon>Pucciniomycetes</taxon>
        <taxon>Pucciniales</taxon>
        <taxon>Pucciniaceae</taxon>
        <taxon>Puccinia</taxon>
    </lineage>
</organism>
<evidence type="ECO:0000313" key="2">
    <source>
        <dbReference type="EMBL" id="KAA1075453.1"/>
    </source>
</evidence>
<dbReference type="Proteomes" id="UP000325313">
    <property type="component" value="Unassembled WGS sequence"/>
</dbReference>
<accession>A0A5B0MH05</accession>
<dbReference type="AlphaFoldDB" id="A0A5B0MH05"/>
<dbReference type="EMBL" id="VDEP01000472">
    <property type="protein sequence ID" value="KAA1075453.1"/>
    <property type="molecule type" value="Genomic_DNA"/>
</dbReference>
<comment type="caution">
    <text evidence="2">The sequence shown here is derived from an EMBL/GenBank/DDBJ whole genome shotgun (WGS) entry which is preliminary data.</text>
</comment>